<dbReference type="PANTHER" id="PTHR40448">
    <property type="entry name" value="TWO-COMPONENT SENSOR HISTIDINE KINASE"/>
    <property type="match status" value="1"/>
</dbReference>
<evidence type="ECO:0000256" key="2">
    <source>
        <dbReference type="SAM" id="Phobius"/>
    </source>
</evidence>
<feature type="coiled-coil region" evidence="1">
    <location>
        <begin position="214"/>
        <end position="241"/>
    </location>
</feature>
<feature type="transmembrane region" description="Helical" evidence="2">
    <location>
        <begin position="85"/>
        <end position="107"/>
    </location>
</feature>
<dbReference type="PANTHER" id="PTHR40448:SF1">
    <property type="entry name" value="TWO-COMPONENT SENSOR HISTIDINE KINASE"/>
    <property type="match status" value="1"/>
</dbReference>
<keyword evidence="2" id="KW-0812">Transmembrane</keyword>
<evidence type="ECO:0000313" key="5">
    <source>
        <dbReference type="Proteomes" id="UP000886883"/>
    </source>
</evidence>
<gene>
    <name evidence="4" type="ORF">H9763_08945</name>
</gene>
<keyword evidence="2" id="KW-1133">Transmembrane helix</keyword>
<reference evidence="4" key="1">
    <citation type="journal article" date="2021" name="PeerJ">
        <title>Extensive microbial diversity within the chicken gut microbiome revealed by metagenomics and culture.</title>
        <authorList>
            <person name="Gilroy R."/>
            <person name="Ravi A."/>
            <person name="Getino M."/>
            <person name="Pursley I."/>
            <person name="Horton D.L."/>
            <person name="Alikhan N.F."/>
            <person name="Baker D."/>
            <person name="Gharbi K."/>
            <person name="Hall N."/>
            <person name="Watson M."/>
            <person name="Adriaenssens E.M."/>
            <person name="Foster-Nyarko E."/>
            <person name="Jarju S."/>
            <person name="Secka A."/>
            <person name="Antonio M."/>
            <person name="Oren A."/>
            <person name="Chaudhuri R.R."/>
            <person name="La Ragione R."/>
            <person name="Hildebrand F."/>
            <person name="Pallen M.J."/>
        </authorList>
    </citation>
    <scope>NUCLEOTIDE SEQUENCE</scope>
    <source>
        <strain evidence="4">USAMLcec3-2134</strain>
    </source>
</reference>
<dbReference type="Proteomes" id="UP000886883">
    <property type="component" value="Unassembled WGS sequence"/>
</dbReference>
<organism evidence="4 5">
    <name type="scientific">Candidatus Eisenbergiella merdigallinarum</name>
    <dbReference type="NCBI Taxonomy" id="2838552"/>
    <lineage>
        <taxon>Bacteria</taxon>
        <taxon>Bacillati</taxon>
        <taxon>Bacillota</taxon>
        <taxon>Clostridia</taxon>
        <taxon>Lachnospirales</taxon>
        <taxon>Lachnospiraceae</taxon>
        <taxon>Eisenbergiella</taxon>
    </lineage>
</organism>
<accession>A0A9D2MT71</accession>
<keyword evidence="4" id="KW-0067">ATP-binding</keyword>
<dbReference type="InterPro" id="IPR036890">
    <property type="entry name" value="HATPase_C_sf"/>
</dbReference>
<name>A0A9D2MT71_9FIRM</name>
<feature type="domain" description="Sensor histidine kinase NatK-like C-terminal" evidence="3">
    <location>
        <begin position="330"/>
        <end position="428"/>
    </location>
</feature>
<reference evidence="4" key="2">
    <citation type="submission" date="2021-04" db="EMBL/GenBank/DDBJ databases">
        <authorList>
            <person name="Gilroy R."/>
        </authorList>
    </citation>
    <scope>NUCLEOTIDE SEQUENCE</scope>
    <source>
        <strain evidence="4">USAMLcec3-2134</strain>
    </source>
</reference>
<dbReference type="InterPro" id="IPR032834">
    <property type="entry name" value="NatK-like_C"/>
</dbReference>
<dbReference type="EMBL" id="DWXE01000034">
    <property type="protein sequence ID" value="HJB91575.1"/>
    <property type="molecule type" value="Genomic_DNA"/>
</dbReference>
<comment type="caution">
    <text evidence="4">The sequence shown here is derived from an EMBL/GenBank/DDBJ whole genome shotgun (WGS) entry which is preliminary data.</text>
</comment>
<feature type="transmembrane region" description="Helical" evidence="2">
    <location>
        <begin position="194"/>
        <end position="211"/>
    </location>
</feature>
<dbReference type="Pfam" id="PF14501">
    <property type="entry name" value="HATPase_c_5"/>
    <property type="match status" value="1"/>
</dbReference>
<feature type="transmembrane region" description="Helical" evidence="2">
    <location>
        <begin position="37"/>
        <end position="55"/>
    </location>
</feature>
<dbReference type="SUPFAM" id="SSF55874">
    <property type="entry name" value="ATPase domain of HSP90 chaperone/DNA topoisomerase II/histidine kinase"/>
    <property type="match status" value="1"/>
</dbReference>
<dbReference type="GO" id="GO:0042802">
    <property type="term" value="F:identical protein binding"/>
    <property type="evidence" value="ECO:0007669"/>
    <property type="project" value="TreeGrafter"/>
</dbReference>
<dbReference type="CDD" id="cd16935">
    <property type="entry name" value="HATPase_AgrC-ComD-like"/>
    <property type="match status" value="1"/>
</dbReference>
<feature type="transmembrane region" description="Helical" evidence="2">
    <location>
        <begin position="127"/>
        <end position="150"/>
    </location>
</feature>
<dbReference type="GO" id="GO:0005524">
    <property type="term" value="F:ATP binding"/>
    <property type="evidence" value="ECO:0007669"/>
    <property type="project" value="UniProtKB-KW"/>
</dbReference>
<keyword evidence="4" id="KW-0547">Nucleotide-binding</keyword>
<evidence type="ECO:0000259" key="3">
    <source>
        <dbReference type="Pfam" id="PF14501"/>
    </source>
</evidence>
<evidence type="ECO:0000256" key="1">
    <source>
        <dbReference type="SAM" id="Coils"/>
    </source>
</evidence>
<feature type="transmembrane region" description="Helical" evidence="2">
    <location>
        <begin position="61"/>
        <end position="78"/>
    </location>
</feature>
<dbReference type="AlphaFoldDB" id="A0A9D2MT71"/>
<protein>
    <submittedName>
        <fullName evidence="4">ATP-binding protein</fullName>
    </submittedName>
</protein>
<proteinExistence type="predicted"/>
<evidence type="ECO:0000313" key="4">
    <source>
        <dbReference type="EMBL" id="HJB91575.1"/>
    </source>
</evidence>
<keyword evidence="2" id="KW-0472">Membrane</keyword>
<sequence>MNLVLQIALCFWEIFLPFCSGEKWLRRREMTAAGKGVWYLGMTLSFLLLILQRSSVLYSRWYLIFEAAVAALLFAGRFRIARRDAGLLIGIFYEGMYGLDLLLLLALGYARGVSYMRLTQENLTLDRIVLCAVSRGIVTAGVWCLARAFGDRILKLCERNRKIFLLILSMQHLSLLRCDVVFADETGQLMERSLLLFFLFYLFLIFFLLIYRIREKGEHEKSVLEQKADAAQQKYDALVEEERKRDLLVHDMRNHLIVLRSMLEEGETDRALGYIEGICRSVSKIPHRVETGNTVVDSLLHEKAERAGEQGIRFRILAEDLADGFVEDRDWCCILGNLLDNALEGSRKAEGERWIILRLENRPFGIVVSVENSCSGRLRVSEGKLKSTREDPKGHGLGMESVAFSAEKYGGTFLYECENNVFLASVVLYR</sequence>
<keyword evidence="1" id="KW-0175">Coiled coil</keyword>
<dbReference type="Gene3D" id="3.30.565.10">
    <property type="entry name" value="Histidine kinase-like ATPase, C-terminal domain"/>
    <property type="match status" value="1"/>
</dbReference>